<evidence type="ECO:0000313" key="2">
    <source>
        <dbReference type="EMBL" id="MCG6658753.1"/>
    </source>
</evidence>
<feature type="domain" description="CD-NTase associated protein 4-like DNA endonuclease" evidence="1">
    <location>
        <begin position="17"/>
        <end position="219"/>
    </location>
</feature>
<organism evidence="2 3">
    <name type="scientific">Billgrantia campisalis</name>
    <dbReference type="NCBI Taxonomy" id="74661"/>
    <lineage>
        <taxon>Bacteria</taxon>
        <taxon>Pseudomonadati</taxon>
        <taxon>Pseudomonadota</taxon>
        <taxon>Gammaproteobacteria</taxon>
        <taxon>Oceanospirillales</taxon>
        <taxon>Halomonadaceae</taxon>
        <taxon>Billgrantia</taxon>
    </lineage>
</organism>
<evidence type="ECO:0000313" key="3">
    <source>
        <dbReference type="Proteomes" id="UP000814385"/>
    </source>
</evidence>
<dbReference type="RefSeq" id="WP_238977897.1">
    <property type="nucleotide sequence ID" value="NZ_JABFUC010000010.1"/>
</dbReference>
<gene>
    <name evidence="2" type="ORF">HOP52_13415</name>
</gene>
<accession>A0ABS9PAH3</accession>
<comment type="caution">
    <text evidence="2">The sequence shown here is derived from an EMBL/GenBank/DDBJ whole genome shotgun (WGS) entry which is preliminary data.</text>
</comment>
<protein>
    <submittedName>
        <fullName evidence="2">DUF4297 domain-containing protein</fullName>
    </submittedName>
</protein>
<dbReference type="Proteomes" id="UP000814385">
    <property type="component" value="Unassembled WGS sequence"/>
</dbReference>
<reference evidence="2 3" key="1">
    <citation type="submission" date="2020-05" db="EMBL/GenBank/DDBJ databases">
        <title>Comparative genomic analysis of denitrifying bacteria from Halomonas genus.</title>
        <authorList>
            <person name="Wang L."/>
            <person name="Shao Z."/>
        </authorList>
    </citation>
    <scope>NUCLEOTIDE SEQUENCE [LARGE SCALE GENOMIC DNA]</scope>
    <source>
        <strain evidence="2 3">A4</strain>
    </source>
</reference>
<sequence>MGSKTNPLGLEPKREKSGGPTFRKYNFQYHWAFCRMLGEYEHGNEFALFIEEHEDITIANSLNVDTTSFEFNQVKATSKTHTIHSLTKVSKTEPQSLVEKLASSSCGKSYSDKITKVNFVSTGGYSFDLHKKGFDYEVIKSGQLSEDEAKKIAECIAHLEGASGFCQKLAFIIPDLPEKGFDHVVEGKISALISKLAPGFKYDSNSIYDCIIRDLNRKGENIFDYENWDDAIRKKAITSKQLSEVIEQYISRKPDENLVTELIHVLKDEYSLKSIARRKVVSGFNRYYAKKIASRESILREVSMDIVDKIEKLSSTHSNAKELELAVVEELNEQTISYFPSSEDLTGAFLYEFLEGVDL</sequence>
<dbReference type="Pfam" id="PF14130">
    <property type="entry name" value="Cap4_nuclease"/>
    <property type="match status" value="1"/>
</dbReference>
<evidence type="ECO:0000259" key="1">
    <source>
        <dbReference type="Pfam" id="PF14130"/>
    </source>
</evidence>
<dbReference type="InterPro" id="IPR025382">
    <property type="entry name" value="Cap4-like_endonuclease_dom"/>
</dbReference>
<name>A0ABS9PAH3_9GAMM</name>
<keyword evidence="3" id="KW-1185">Reference proteome</keyword>
<dbReference type="EMBL" id="JABFUC010000010">
    <property type="protein sequence ID" value="MCG6658753.1"/>
    <property type="molecule type" value="Genomic_DNA"/>
</dbReference>
<proteinExistence type="predicted"/>